<evidence type="ECO:0000313" key="1">
    <source>
        <dbReference type="EMBL" id="MBD2773632.1"/>
    </source>
</evidence>
<reference evidence="1" key="1">
    <citation type="submission" date="2020-09" db="EMBL/GenBank/DDBJ databases">
        <title>Iningainema tapete sp. nov. (Scytonemataceae, Cyanobacteria) from greenhouses in central Florida (USA) produces two types of nodularin with biosynthetic potential for microcystin-LR and anabaenopeptins.</title>
        <authorList>
            <person name="Berthold D.E."/>
            <person name="Lefler F.W."/>
            <person name="Huang I.-S."/>
            <person name="Abdulla H."/>
            <person name="Zimba P.V."/>
            <person name="Laughinghouse H.D. IV."/>
        </authorList>
    </citation>
    <scope>NUCLEOTIDE SEQUENCE</scope>
    <source>
        <strain evidence="1">BLCCT55</strain>
    </source>
</reference>
<dbReference type="RefSeq" id="WP_190829658.1">
    <property type="nucleotide sequence ID" value="NZ_CAWPPI010000057.1"/>
</dbReference>
<protein>
    <submittedName>
        <fullName evidence="1">Uncharacterized protein</fullName>
    </submittedName>
</protein>
<dbReference type="AlphaFoldDB" id="A0A8J6XNG0"/>
<comment type="caution">
    <text evidence="1">The sequence shown here is derived from an EMBL/GenBank/DDBJ whole genome shotgun (WGS) entry which is preliminary data.</text>
</comment>
<organism evidence="1 2">
    <name type="scientific">Iningainema tapete BLCC-T55</name>
    <dbReference type="NCBI Taxonomy" id="2748662"/>
    <lineage>
        <taxon>Bacteria</taxon>
        <taxon>Bacillati</taxon>
        <taxon>Cyanobacteriota</taxon>
        <taxon>Cyanophyceae</taxon>
        <taxon>Nostocales</taxon>
        <taxon>Scytonemataceae</taxon>
        <taxon>Iningainema tapete</taxon>
    </lineage>
</organism>
<name>A0A8J6XNG0_9CYAN</name>
<proteinExistence type="predicted"/>
<evidence type="ECO:0000313" key="2">
    <source>
        <dbReference type="Proteomes" id="UP000629098"/>
    </source>
</evidence>
<dbReference type="Proteomes" id="UP000629098">
    <property type="component" value="Unassembled WGS sequence"/>
</dbReference>
<dbReference type="EMBL" id="JACXAE010000057">
    <property type="protein sequence ID" value="MBD2773632.1"/>
    <property type="molecule type" value="Genomic_DNA"/>
</dbReference>
<gene>
    <name evidence="1" type="ORF">ICL16_16520</name>
</gene>
<sequence length="120" mass="12908">MSRLKISDLSFCEVATDKDIEVKGGLSVSRSLTLRNLSISLLPKSLTFTPVNYTREKVYSGVEYSVEKLNNPTTGESGYLVSSSDGKSLSITLTSRNTGSLGTSVRSYSFAGNISETPLV</sequence>
<accession>A0A8J6XNG0</accession>
<keyword evidence="2" id="KW-1185">Reference proteome</keyword>